<reference evidence="10" key="4">
    <citation type="submission" date="2023-03" db="UniProtKB">
        <authorList>
            <consortium name="EnsemblPlants"/>
        </authorList>
    </citation>
    <scope>IDENTIFICATION</scope>
    <source>
        <strain evidence="10">cv. Chiifu-401-42</strain>
    </source>
</reference>
<evidence type="ECO:0000313" key="11">
    <source>
        <dbReference type="Proteomes" id="UP000011750"/>
    </source>
</evidence>
<dbReference type="Proteomes" id="UP000011750">
    <property type="component" value="Chromosome A09"/>
</dbReference>
<dbReference type="FunFam" id="2.60.34.10:FF:000002">
    <property type="entry name" value="Heat shock 70 kDa"/>
    <property type="match status" value="1"/>
</dbReference>
<organism evidence="10 11">
    <name type="scientific">Brassica campestris</name>
    <name type="common">Field mustard</name>
    <dbReference type="NCBI Taxonomy" id="3711"/>
    <lineage>
        <taxon>Eukaryota</taxon>
        <taxon>Viridiplantae</taxon>
        <taxon>Streptophyta</taxon>
        <taxon>Embryophyta</taxon>
        <taxon>Tracheophyta</taxon>
        <taxon>Spermatophyta</taxon>
        <taxon>Magnoliopsida</taxon>
        <taxon>eudicotyledons</taxon>
        <taxon>Gunneridae</taxon>
        <taxon>Pentapetalae</taxon>
        <taxon>rosids</taxon>
        <taxon>malvids</taxon>
        <taxon>Brassicales</taxon>
        <taxon>Brassicaceae</taxon>
        <taxon>Brassiceae</taxon>
        <taxon>Brassica</taxon>
    </lineage>
</organism>
<dbReference type="NCBIfam" id="NF001413">
    <property type="entry name" value="PRK00290.1"/>
    <property type="match status" value="1"/>
</dbReference>
<dbReference type="InParanoid" id="M4ES79"/>
<dbReference type="GO" id="GO:0036503">
    <property type="term" value="P:ERAD pathway"/>
    <property type="evidence" value="ECO:0000318"/>
    <property type="project" value="GO_Central"/>
</dbReference>
<dbReference type="SMR" id="M4ES79"/>
<evidence type="ECO:0000256" key="8">
    <source>
        <dbReference type="SAM" id="MobiDB-lite"/>
    </source>
</evidence>
<dbReference type="GO" id="GO:0016020">
    <property type="term" value="C:membrane"/>
    <property type="evidence" value="ECO:0000318"/>
    <property type="project" value="GO_Central"/>
</dbReference>
<evidence type="ECO:0000256" key="6">
    <source>
        <dbReference type="RuleBase" id="RU003322"/>
    </source>
</evidence>
<dbReference type="Gene3D" id="3.30.420.40">
    <property type="match status" value="2"/>
</dbReference>
<dbReference type="FunFam" id="3.30.420.40:FF:000172">
    <property type="entry name" value="Heat shock 70 kDa protein"/>
    <property type="match status" value="1"/>
</dbReference>
<dbReference type="GO" id="GO:0005524">
    <property type="term" value="F:ATP binding"/>
    <property type="evidence" value="ECO:0007669"/>
    <property type="project" value="UniProtKB-KW"/>
</dbReference>
<dbReference type="Gene3D" id="3.90.640.10">
    <property type="entry name" value="Actin, Chain A, domain 4"/>
    <property type="match status" value="1"/>
</dbReference>
<evidence type="ECO:0000256" key="7">
    <source>
        <dbReference type="SAM" id="Coils"/>
    </source>
</evidence>
<evidence type="ECO:0000313" key="9">
    <source>
        <dbReference type="EMBL" id="VDC64292.1"/>
    </source>
</evidence>
<dbReference type="CDD" id="cd10241">
    <property type="entry name" value="ASKHA_NBD_HSP70_BiP"/>
    <property type="match status" value="1"/>
</dbReference>
<dbReference type="AlphaFoldDB" id="M4ES79"/>
<dbReference type="FunFam" id="3.30.420.40:FF:000026">
    <property type="entry name" value="Heat shock protein 70"/>
    <property type="match status" value="1"/>
</dbReference>
<dbReference type="GO" id="GO:0005737">
    <property type="term" value="C:cytoplasm"/>
    <property type="evidence" value="ECO:0000318"/>
    <property type="project" value="GO_Central"/>
</dbReference>
<dbReference type="PRINTS" id="PR00301">
    <property type="entry name" value="HEATSHOCK70"/>
</dbReference>
<keyword evidence="3 6" id="KW-0067">ATP-binding</keyword>
<feature type="region of interest" description="Disordered" evidence="8">
    <location>
        <begin position="654"/>
        <end position="673"/>
    </location>
</feature>
<feature type="compositionally biased region" description="Acidic residues" evidence="8">
    <location>
        <begin position="661"/>
        <end position="673"/>
    </location>
</feature>
<accession>A0A3P5Y9F8</accession>
<dbReference type="Gene3D" id="2.60.34.10">
    <property type="entry name" value="Substrate Binding Domain Of DNAk, Chain A, domain 1"/>
    <property type="match status" value="1"/>
</dbReference>
<dbReference type="InterPro" id="IPR042050">
    <property type="entry name" value="BIP_NBD"/>
</dbReference>
<keyword evidence="11" id="KW-1185">Reference proteome</keyword>
<reference evidence="11" key="1">
    <citation type="journal article" date="2011" name="Nat. Genet.">
        <title>The genome of the mesopolyploid crop species Brassica rapa.</title>
        <authorList>
            <consortium name="Brassica rapa Genome Sequencing Project Consortium"/>
            <person name="Wang X."/>
            <person name="Wang H."/>
            <person name="Wang J."/>
            <person name="Sun R."/>
            <person name="Wu J."/>
            <person name="Liu S."/>
            <person name="Bai Y."/>
            <person name="Mun J.H."/>
            <person name="Bancroft I."/>
            <person name="Cheng F."/>
            <person name="Huang S."/>
            <person name="Li X."/>
            <person name="Hua W."/>
            <person name="Wang J."/>
            <person name="Wang X."/>
            <person name="Freeling M."/>
            <person name="Pires J.C."/>
            <person name="Paterson A.H."/>
            <person name="Chalhoub B."/>
            <person name="Wang B."/>
            <person name="Hayward A."/>
            <person name="Sharpe A.G."/>
            <person name="Park B.S."/>
            <person name="Weisshaar B."/>
            <person name="Liu B."/>
            <person name="Li B."/>
            <person name="Liu B."/>
            <person name="Tong C."/>
            <person name="Song C."/>
            <person name="Duran C."/>
            <person name="Peng C."/>
            <person name="Geng C."/>
            <person name="Koh C."/>
            <person name="Lin C."/>
            <person name="Edwards D."/>
            <person name="Mu D."/>
            <person name="Shen D."/>
            <person name="Soumpourou E."/>
            <person name="Li F."/>
            <person name="Fraser F."/>
            <person name="Conant G."/>
            <person name="Lassalle G."/>
            <person name="King G.J."/>
            <person name="Bonnema G."/>
            <person name="Tang H."/>
            <person name="Wang H."/>
            <person name="Belcram H."/>
            <person name="Zhou H."/>
            <person name="Hirakawa H."/>
            <person name="Abe H."/>
            <person name="Guo H."/>
            <person name="Wang H."/>
            <person name="Jin H."/>
            <person name="Parkin I.A."/>
            <person name="Batley J."/>
            <person name="Kim J.S."/>
            <person name="Just J."/>
            <person name="Li J."/>
            <person name="Xu J."/>
            <person name="Deng J."/>
            <person name="Kim J.A."/>
            <person name="Li J."/>
            <person name="Yu J."/>
            <person name="Meng J."/>
            <person name="Wang J."/>
            <person name="Min J."/>
            <person name="Poulain J."/>
            <person name="Wang J."/>
            <person name="Hatakeyama K."/>
            <person name="Wu K."/>
            <person name="Wang L."/>
            <person name="Fang L."/>
            <person name="Trick M."/>
            <person name="Links M.G."/>
            <person name="Zhao M."/>
            <person name="Jin M."/>
            <person name="Ramchiary N."/>
            <person name="Drou N."/>
            <person name="Berkman P.J."/>
            <person name="Cai Q."/>
            <person name="Huang Q."/>
            <person name="Li R."/>
            <person name="Tabata S."/>
            <person name="Cheng S."/>
            <person name="Zhang S."/>
            <person name="Zhang S."/>
            <person name="Huang S."/>
            <person name="Sato S."/>
            <person name="Sun S."/>
            <person name="Kwon S.J."/>
            <person name="Choi S.R."/>
            <person name="Lee T.H."/>
            <person name="Fan W."/>
            <person name="Zhao X."/>
            <person name="Tan X."/>
            <person name="Xu X."/>
            <person name="Wang Y."/>
            <person name="Qiu Y."/>
            <person name="Yin Y."/>
            <person name="Li Y."/>
            <person name="Du Y."/>
            <person name="Liao Y."/>
            <person name="Lim Y."/>
            <person name="Narusaka Y."/>
            <person name="Wang Y."/>
            <person name="Wang Z."/>
            <person name="Li Z."/>
            <person name="Wang Z."/>
            <person name="Xiong Z."/>
            <person name="Zhang Z."/>
        </authorList>
    </citation>
    <scope>NUCLEOTIDE SEQUENCE [LARGE SCALE GENOMIC DNA]</scope>
    <source>
        <strain evidence="11">cv. Chiifu-401-42</strain>
    </source>
</reference>
<reference evidence="9" key="3">
    <citation type="submission" date="2018-11" db="EMBL/GenBank/DDBJ databases">
        <authorList>
            <consortium name="Genoscope - CEA"/>
            <person name="William W."/>
        </authorList>
    </citation>
    <scope>NUCLEOTIDE SEQUENCE</scope>
</reference>
<dbReference type="PROSITE" id="PS01036">
    <property type="entry name" value="HSP70_3"/>
    <property type="match status" value="1"/>
</dbReference>
<dbReference type="FunCoup" id="M4ES79">
    <property type="interactions" value="2518"/>
</dbReference>
<dbReference type="InterPro" id="IPR018181">
    <property type="entry name" value="Heat_shock_70_CS"/>
</dbReference>
<dbReference type="PROSITE" id="PS00329">
    <property type="entry name" value="HSP70_2"/>
    <property type="match status" value="1"/>
</dbReference>
<dbReference type="Gene3D" id="1.20.1270.10">
    <property type="match status" value="1"/>
</dbReference>
<sequence>MCLDGLIGSNTQLFFNWLIFDEYMCLWRLMFMNRAVFMSSVAIEGEEEKLGTVIGIDLGTTYSCVGVYHNNHVEIIANDQGNRITPSWVAFTDTERLIGEAAKNQAAKNPEGTIFDPKRLMGRKFDDPDVQRDIKFLPYKVVNKDGKPYIQVKVKGEVKVFSPEEISAMILSKMKETAEAFLGKKIKDAVITVPAYFNDAQRQATKDAGAIAGLNVVRIINEPTGAAIAYGLDKKGGETNILVYDLGGGTFDVSILTIDNGVFEVLSTSGDTHLGGEDFDHRVMDYFIKLIKKKYNKDISKDHKALGKLRRECERAKRALSNQHQVRVEIESLFDGADFSEPLTKARFEELNMDLFKKTMEPVKKALKDAGLKKSEIDEIVLVGGSTRIPKVQEMLKDFFDGKEPNKGTNPDEAVAYGAAVQGGVLSGEGGEETQNILLLDVAPLSLGIETVGGVMTKVIPRNTAIPTKKSQVFTTYQDQQTTVSIKVYEGERSMTKDNRELGKFDLTGILPAPRGVAQIEVTFEVDANGILQVKAEDKVAKTSQSITITNDKGRLTQEEIDEMIREAEEFAEEDRIVKEKIDAKNKLETYVYNMKSSLEKLAEKISYEDKAKMEVVLKEALEWLEENVNAEKDDYEEKLKEVESVCNPVIKSVYEKTSGESEEDEEVGDDEL</sequence>
<keyword evidence="2" id="KW-0256">Endoplasmic reticulum</keyword>
<evidence type="ECO:0000256" key="3">
    <source>
        <dbReference type="ARBA" id="ARBA00022840"/>
    </source>
</evidence>
<keyword evidence="4" id="KW-0143">Chaperone</keyword>
<dbReference type="InterPro" id="IPR029047">
    <property type="entry name" value="HSP70_peptide-bd_sf"/>
</dbReference>
<proteinExistence type="inferred from homology"/>
<gene>
    <name evidence="9" type="ORF">BRAA09T41903Z</name>
</gene>
<dbReference type="InterPro" id="IPR029048">
    <property type="entry name" value="HSP70_C_sf"/>
</dbReference>
<dbReference type="OMA" id="DEYMCLW"/>
<dbReference type="GO" id="GO:0005788">
    <property type="term" value="C:endoplasmic reticulum lumen"/>
    <property type="evidence" value="ECO:0000318"/>
    <property type="project" value="GO_Central"/>
</dbReference>
<dbReference type="Pfam" id="PF00012">
    <property type="entry name" value="HSP70"/>
    <property type="match status" value="1"/>
</dbReference>
<dbReference type="GO" id="GO:0005634">
    <property type="term" value="C:nucleus"/>
    <property type="evidence" value="ECO:0000318"/>
    <property type="project" value="GO_Central"/>
</dbReference>
<dbReference type="GO" id="GO:0016887">
    <property type="term" value="F:ATP hydrolysis activity"/>
    <property type="evidence" value="ECO:0000318"/>
    <property type="project" value="GO_Central"/>
</dbReference>
<comment type="similarity">
    <text evidence="5">Belongs to the heat shock protein 70 (TC 1.A.33) family. DnaK subfamily.</text>
</comment>
<name>M4ES79_BRACM</name>
<feature type="coiled-coil region" evidence="7">
    <location>
        <begin position="619"/>
        <end position="646"/>
    </location>
</feature>
<evidence type="ECO:0000256" key="4">
    <source>
        <dbReference type="ARBA" id="ARBA00023186"/>
    </source>
</evidence>
<dbReference type="GO" id="GO:0031072">
    <property type="term" value="F:heat shock protein binding"/>
    <property type="evidence" value="ECO:0000318"/>
    <property type="project" value="GO_Central"/>
</dbReference>
<dbReference type="PROSITE" id="PS00297">
    <property type="entry name" value="HSP70_1"/>
    <property type="match status" value="1"/>
</dbReference>
<dbReference type="GO" id="GO:0140662">
    <property type="term" value="F:ATP-dependent protein folding chaperone"/>
    <property type="evidence" value="ECO:0007669"/>
    <property type="project" value="InterPro"/>
</dbReference>
<dbReference type="InterPro" id="IPR013126">
    <property type="entry name" value="Hsp_70_fam"/>
</dbReference>
<dbReference type="GO" id="GO:0044183">
    <property type="term" value="F:protein folding chaperone"/>
    <property type="evidence" value="ECO:0000318"/>
    <property type="project" value="GO_Central"/>
</dbReference>
<reference evidence="11" key="2">
    <citation type="journal article" date="2018" name="Hortic Res">
        <title>Improved Brassica rapa reference genome by single-molecule sequencing and chromosome conformation capture technologies.</title>
        <authorList>
            <person name="Zhang L."/>
            <person name="Cai X."/>
            <person name="Wu J."/>
            <person name="Liu M."/>
            <person name="Grob S."/>
            <person name="Cheng F."/>
            <person name="Liang J."/>
            <person name="Cai C."/>
            <person name="Liu Z."/>
            <person name="Liu B."/>
            <person name="Wang F."/>
            <person name="Li S."/>
            <person name="Liu F."/>
            <person name="Li X."/>
            <person name="Cheng L."/>
            <person name="Yang W."/>
            <person name="Li M.H."/>
            <person name="Grossniklaus U."/>
            <person name="Zheng H."/>
            <person name="Wang X."/>
        </authorList>
    </citation>
    <scope>NUCLEOTIDE SEQUENCE [LARGE SCALE GENOMIC DNA]</scope>
    <source>
        <strain evidence="11">cv. Chiifu-401-42</strain>
    </source>
</reference>
<dbReference type="FunFam" id="3.90.640.10:FF:000002">
    <property type="entry name" value="Heat shock 70 kDa"/>
    <property type="match status" value="1"/>
</dbReference>
<dbReference type="EMBL" id="LR031568">
    <property type="protein sequence ID" value="VDC64292.1"/>
    <property type="molecule type" value="Genomic_DNA"/>
</dbReference>
<keyword evidence="1 6" id="KW-0547">Nucleotide-binding</keyword>
<dbReference type="eggNOG" id="KOG0100">
    <property type="taxonomic scope" value="Eukaryota"/>
</dbReference>
<dbReference type="HOGENOM" id="CLU_005965_3_0_1"/>
<dbReference type="SUPFAM" id="SSF100920">
    <property type="entry name" value="Heat shock protein 70kD (HSP70), peptide-binding domain"/>
    <property type="match status" value="1"/>
</dbReference>
<dbReference type="GO" id="GO:0034663">
    <property type="term" value="C:endoplasmic reticulum chaperone complex"/>
    <property type="evidence" value="ECO:0000318"/>
    <property type="project" value="GO_Central"/>
</dbReference>
<dbReference type="SUPFAM" id="SSF53067">
    <property type="entry name" value="Actin-like ATPase domain"/>
    <property type="match status" value="2"/>
</dbReference>
<comment type="similarity">
    <text evidence="6">Belongs to the heat shock protein 70 family.</text>
</comment>
<evidence type="ECO:0000256" key="2">
    <source>
        <dbReference type="ARBA" id="ARBA00022824"/>
    </source>
</evidence>
<dbReference type="Gramene" id="Bra031657.1">
    <property type="protein sequence ID" value="Bra031657.1-P"/>
    <property type="gene ID" value="Bra031657"/>
</dbReference>
<evidence type="ECO:0000313" key="10">
    <source>
        <dbReference type="EnsemblPlants" id="Bra031657.1-P"/>
    </source>
</evidence>
<accession>M4ES79</accession>
<dbReference type="InterPro" id="IPR043129">
    <property type="entry name" value="ATPase_NBD"/>
</dbReference>
<keyword evidence="7" id="KW-0175">Coiled coil</keyword>
<evidence type="ECO:0000256" key="5">
    <source>
        <dbReference type="ARBA" id="ARBA00061042"/>
    </source>
</evidence>
<dbReference type="GO" id="GO:0042026">
    <property type="term" value="P:protein refolding"/>
    <property type="evidence" value="ECO:0000318"/>
    <property type="project" value="GO_Central"/>
</dbReference>
<dbReference type="PANTHER" id="PTHR19375">
    <property type="entry name" value="HEAT SHOCK PROTEIN 70KDA"/>
    <property type="match status" value="1"/>
</dbReference>
<evidence type="ECO:0000256" key="1">
    <source>
        <dbReference type="ARBA" id="ARBA00022741"/>
    </source>
</evidence>
<dbReference type="EnsemblPlants" id="Bra031657.1">
    <property type="protein sequence ID" value="Bra031657.1-P"/>
    <property type="gene ID" value="Bra031657"/>
</dbReference>
<dbReference type="STRING" id="51351.M4ES79"/>
<dbReference type="OrthoDB" id="2401965at2759"/>
<dbReference type="SUPFAM" id="SSF100934">
    <property type="entry name" value="Heat shock protein 70kD (HSP70), C-terminal subdomain"/>
    <property type="match status" value="1"/>
</dbReference>
<protein>
    <submittedName>
        <fullName evidence="9 10">Uncharacterized protein</fullName>
    </submittedName>
</protein>
<dbReference type="GO" id="GO:0030968">
    <property type="term" value="P:endoplasmic reticulum unfolded protein response"/>
    <property type="evidence" value="ECO:0000318"/>
    <property type="project" value="GO_Central"/>
</dbReference>